<dbReference type="InterPro" id="IPR029062">
    <property type="entry name" value="Class_I_gatase-like"/>
</dbReference>
<dbReference type="SMART" id="SM01211">
    <property type="entry name" value="GATase_5"/>
    <property type="match status" value="1"/>
</dbReference>
<sequence>MTVAIIQFGGSNCDQDVLHVLQDVVGLDARLVWYKEESLSGFEGVVIPGGFSYGDYLRAGAIAARTPIMESVKTLAKEGKPVLGICNGFQVLTESGLLAGALTTNMYPKFRCQPNCLRVESIETPFTSRFKKGEVVHIPIAHKEGNFYATEDTLAQLEHDDLVVFRYADAEGHITDEVNPNGSQENIAGIASTSRNVLGMMPHPERASEDILGSKDGLKIFESMADHITGSA</sequence>
<comment type="catalytic activity">
    <reaction evidence="8">
        <text>N(2)-formyl-N(1)-(5-phospho-beta-D-ribosyl)glycinamide + L-glutamine + ATP + H2O = 2-formamido-N(1)-(5-O-phospho-beta-D-ribosyl)acetamidine + L-glutamate + ADP + phosphate + H(+)</text>
        <dbReference type="Rhea" id="RHEA:17129"/>
        <dbReference type="ChEBI" id="CHEBI:15377"/>
        <dbReference type="ChEBI" id="CHEBI:15378"/>
        <dbReference type="ChEBI" id="CHEBI:29985"/>
        <dbReference type="ChEBI" id="CHEBI:30616"/>
        <dbReference type="ChEBI" id="CHEBI:43474"/>
        <dbReference type="ChEBI" id="CHEBI:58359"/>
        <dbReference type="ChEBI" id="CHEBI:147286"/>
        <dbReference type="ChEBI" id="CHEBI:147287"/>
        <dbReference type="ChEBI" id="CHEBI:456216"/>
        <dbReference type="EC" id="6.3.5.3"/>
    </reaction>
</comment>
<protein>
    <recommendedName>
        <fullName evidence="8">Phosphoribosylformylglycinamidine synthase subunit PurQ</fullName>
        <shortName evidence="8">FGAM synthase</shortName>
        <ecNumber evidence="8">6.3.5.3</ecNumber>
    </recommendedName>
    <alternativeName>
        <fullName evidence="8">Formylglycinamide ribonucleotide amidotransferase subunit I</fullName>
        <shortName evidence="8">FGAR amidotransferase I</shortName>
        <shortName evidence="8">FGAR-AT I</shortName>
    </alternativeName>
    <alternativeName>
        <fullName evidence="8">Glutaminase PurQ</fullName>
        <ecNumber evidence="8">3.5.1.2</ecNumber>
    </alternativeName>
    <alternativeName>
        <fullName evidence="8">Phosphoribosylformylglycinamidine synthase subunit I</fullName>
    </alternativeName>
</protein>
<dbReference type="RefSeq" id="WP_015324454.1">
    <property type="nucleotide sequence ID" value="NC_019977.1"/>
</dbReference>
<dbReference type="UniPathway" id="UPA00074">
    <property type="reaction ID" value="UER00128"/>
</dbReference>
<keyword evidence="5 8" id="KW-0378">Hydrolase</keyword>
<evidence type="ECO:0000256" key="8">
    <source>
        <dbReference type="HAMAP-Rule" id="MF_00421"/>
    </source>
</evidence>
<dbReference type="EMBL" id="CP003362">
    <property type="protein sequence ID" value="AGB49288.1"/>
    <property type="molecule type" value="Genomic_DNA"/>
</dbReference>
<keyword evidence="1 8" id="KW-0963">Cytoplasm</keyword>
<feature type="active site" evidence="8">
    <location>
        <position position="203"/>
    </location>
</feature>
<comment type="subunit">
    <text evidence="8">Part of the FGAM synthase complex composed of 1 PurL, 1 PurQ and 2 PurS subunits.</text>
</comment>
<keyword evidence="7 8" id="KW-0315">Glutamine amidotransferase</keyword>
<comment type="pathway">
    <text evidence="8">Purine metabolism; IMP biosynthesis via de novo pathway; 5-amino-1-(5-phospho-D-ribosyl)imidazole from N(2)-formyl-N(1)-(5-phospho-D-ribosyl)glycinamide: step 1/2.</text>
</comment>
<reference evidence="10" key="1">
    <citation type="submission" date="2012-02" db="EMBL/GenBank/DDBJ databases">
        <title>Complete sequence of chromosome of Methanomethylovorans hollandica DSM 15978.</title>
        <authorList>
            <person name="Lucas S."/>
            <person name="Copeland A."/>
            <person name="Lapidus A."/>
            <person name="Glavina del Rio T."/>
            <person name="Dalin E."/>
            <person name="Tice H."/>
            <person name="Bruce D."/>
            <person name="Goodwin L."/>
            <person name="Pitluck S."/>
            <person name="Peters L."/>
            <person name="Mikhailova N."/>
            <person name="Held B."/>
            <person name="Kyrpides N."/>
            <person name="Mavromatis K."/>
            <person name="Ivanova N."/>
            <person name="Brettin T."/>
            <person name="Detter J.C."/>
            <person name="Han C."/>
            <person name="Larimer F."/>
            <person name="Land M."/>
            <person name="Hauser L."/>
            <person name="Markowitz V."/>
            <person name="Cheng J.-F."/>
            <person name="Hugenholtz P."/>
            <person name="Woyke T."/>
            <person name="Wu D."/>
            <person name="Spring S."/>
            <person name="Schroeder M."/>
            <person name="Brambilla E."/>
            <person name="Klenk H.-P."/>
            <person name="Eisen J.A."/>
        </authorList>
    </citation>
    <scope>NUCLEOTIDE SEQUENCE [LARGE SCALE GENOMIC DNA]</scope>
    <source>
        <strain evidence="10">DSM 15978 / NBRC 107637 / DMS1</strain>
    </source>
</reference>
<accession>L0KZ00</accession>
<evidence type="ECO:0000313" key="9">
    <source>
        <dbReference type="EMBL" id="AGB49288.1"/>
    </source>
</evidence>
<keyword evidence="3 8" id="KW-0547">Nucleotide-binding</keyword>
<evidence type="ECO:0000256" key="7">
    <source>
        <dbReference type="ARBA" id="ARBA00022962"/>
    </source>
</evidence>
<dbReference type="OrthoDB" id="6486at2157"/>
<dbReference type="NCBIfam" id="NF002957">
    <property type="entry name" value="PRK03619.1"/>
    <property type="match status" value="1"/>
</dbReference>
<evidence type="ECO:0000256" key="6">
    <source>
        <dbReference type="ARBA" id="ARBA00022840"/>
    </source>
</evidence>
<evidence type="ECO:0000256" key="3">
    <source>
        <dbReference type="ARBA" id="ARBA00022741"/>
    </source>
</evidence>
<keyword evidence="6 8" id="KW-0067">ATP-binding</keyword>
<comment type="function">
    <text evidence="8">Part of the phosphoribosylformylglycinamidine synthase complex involved in the purines biosynthetic pathway. Catalyzes the ATP-dependent conversion of formylglycinamide ribonucleotide (FGAR) and glutamine to yield formylglycinamidine ribonucleotide (FGAM) and glutamate. The FGAM synthase complex is composed of three subunits. PurQ produces an ammonia molecule by converting glutamine to glutamate. PurL transfers the ammonia molecule to FGAR to form FGAM in an ATP-dependent manner. PurS interacts with PurQ and PurL and is thought to assist in the transfer of the ammonia molecule from PurQ to PurL.</text>
</comment>
<dbReference type="GeneID" id="14406860"/>
<dbReference type="KEGG" id="mhz:Metho_1051"/>
<dbReference type="PIRSF" id="PIRSF001586">
    <property type="entry name" value="FGAM_synth_I"/>
    <property type="match status" value="1"/>
</dbReference>
<dbReference type="EC" id="6.3.5.3" evidence="8"/>
<dbReference type="HAMAP" id="MF_00421">
    <property type="entry name" value="PurQ"/>
    <property type="match status" value="1"/>
</dbReference>
<name>L0KZ00_METHD</name>
<dbReference type="HOGENOM" id="CLU_001031_3_1_2"/>
<keyword evidence="10" id="KW-1185">Reference proteome</keyword>
<keyword evidence="2 8" id="KW-0436">Ligase</keyword>
<organism evidence="9 10">
    <name type="scientific">Methanomethylovorans hollandica (strain DSM 15978 / NBRC 107637 / DMS1)</name>
    <dbReference type="NCBI Taxonomy" id="867904"/>
    <lineage>
        <taxon>Archaea</taxon>
        <taxon>Methanobacteriati</taxon>
        <taxon>Methanobacteriota</taxon>
        <taxon>Stenosarchaea group</taxon>
        <taxon>Methanomicrobia</taxon>
        <taxon>Methanosarcinales</taxon>
        <taxon>Methanosarcinaceae</taxon>
        <taxon>Methanomethylovorans</taxon>
    </lineage>
</organism>
<dbReference type="Pfam" id="PF13507">
    <property type="entry name" value="GATase_5"/>
    <property type="match status" value="1"/>
</dbReference>
<dbReference type="NCBIfam" id="TIGR01737">
    <property type="entry name" value="FGAM_synth_I"/>
    <property type="match status" value="1"/>
</dbReference>
<dbReference type="STRING" id="867904.Metho_1051"/>
<comment type="subcellular location">
    <subcellularLocation>
        <location evidence="8">Cytoplasm</location>
    </subcellularLocation>
</comment>
<dbReference type="Proteomes" id="UP000010866">
    <property type="component" value="Chromosome"/>
</dbReference>
<evidence type="ECO:0000256" key="5">
    <source>
        <dbReference type="ARBA" id="ARBA00022801"/>
    </source>
</evidence>
<gene>
    <name evidence="8" type="primary">purQ</name>
    <name evidence="9" type="ordered locus">Metho_1051</name>
</gene>
<dbReference type="PANTHER" id="PTHR47552">
    <property type="entry name" value="PHOSPHORIBOSYLFORMYLGLYCINAMIDINE SYNTHASE SUBUNIT PURQ"/>
    <property type="match status" value="1"/>
</dbReference>
<evidence type="ECO:0000313" key="10">
    <source>
        <dbReference type="Proteomes" id="UP000010866"/>
    </source>
</evidence>
<dbReference type="PANTHER" id="PTHR47552:SF1">
    <property type="entry name" value="PHOSPHORIBOSYLFORMYLGLYCINAMIDINE SYNTHASE SUBUNIT PURQ"/>
    <property type="match status" value="1"/>
</dbReference>
<dbReference type="GO" id="GO:0006189">
    <property type="term" value="P:'de novo' IMP biosynthetic process"/>
    <property type="evidence" value="ECO:0007669"/>
    <property type="project" value="UniProtKB-UniRule"/>
</dbReference>
<proteinExistence type="inferred from homology"/>
<evidence type="ECO:0000256" key="2">
    <source>
        <dbReference type="ARBA" id="ARBA00022598"/>
    </source>
</evidence>
<dbReference type="InterPro" id="IPR010075">
    <property type="entry name" value="PRibForGlyAmidine_synth_PurQ"/>
</dbReference>
<dbReference type="SUPFAM" id="SSF52317">
    <property type="entry name" value="Class I glutamine amidotransferase-like"/>
    <property type="match status" value="1"/>
</dbReference>
<dbReference type="CDD" id="cd01740">
    <property type="entry name" value="GATase1_FGAR_AT"/>
    <property type="match status" value="1"/>
</dbReference>
<comment type="catalytic activity">
    <reaction evidence="8">
        <text>L-glutamine + H2O = L-glutamate + NH4(+)</text>
        <dbReference type="Rhea" id="RHEA:15889"/>
        <dbReference type="ChEBI" id="CHEBI:15377"/>
        <dbReference type="ChEBI" id="CHEBI:28938"/>
        <dbReference type="ChEBI" id="CHEBI:29985"/>
        <dbReference type="ChEBI" id="CHEBI:58359"/>
        <dbReference type="EC" id="3.5.1.2"/>
    </reaction>
</comment>
<evidence type="ECO:0000256" key="4">
    <source>
        <dbReference type="ARBA" id="ARBA00022755"/>
    </source>
</evidence>
<dbReference type="PROSITE" id="PS51273">
    <property type="entry name" value="GATASE_TYPE_1"/>
    <property type="match status" value="1"/>
</dbReference>
<dbReference type="AlphaFoldDB" id="L0KZ00"/>
<feature type="active site" evidence="8">
    <location>
        <position position="205"/>
    </location>
</feature>
<dbReference type="Gene3D" id="3.40.50.880">
    <property type="match status" value="1"/>
</dbReference>
<dbReference type="GO" id="GO:0004359">
    <property type="term" value="F:glutaminase activity"/>
    <property type="evidence" value="ECO:0007669"/>
    <property type="project" value="UniProtKB-EC"/>
</dbReference>
<feature type="active site" description="Nucleophile" evidence="8">
    <location>
        <position position="86"/>
    </location>
</feature>
<dbReference type="GO" id="GO:0004642">
    <property type="term" value="F:phosphoribosylformylglycinamidine synthase activity"/>
    <property type="evidence" value="ECO:0007669"/>
    <property type="project" value="UniProtKB-UniRule"/>
</dbReference>
<dbReference type="EC" id="3.5.1.2" evidence="8"/>
<dbReference type="GO" id="GO:0005737">
    <property type="term" value="C:cytoplasm"/>
    <property type="evidence" value="ECO:0007669"/>
    <property type="project" value="UniProtKB-SubCell"/>
</dbReference>
<evidence type="ECO:0000256" key="1">
    <source>
        <dbReference type="ARBA" id="ARBA00022490"/>
    </source>
</evidence>
<dbReference type="GO" id="GO:0005524">
    <property type="term" value="F:ATP binding"/>
    <property type="evidence" value="ECO:0007669"/>
    <property type="project" value="UniProtKB-KW"/>
</dbReference>
<keyword evidence="4 8" id="KW-0658">Purine biosynthesis</keyword>